<dbReference type="EMBL" id="JAPDRN010000054">
    <property type="protein sequence ID" value="KAJ9632719.1"/>
    <property type="molecule type" value="Genomic_DNA"/>
</dbReference>
<proteinExistence type="predicted"/>
<sequence>MRLKRYIDAARRSVQQHGGGLAGLRSVLARAVKVLRAMGVRGLLARLRAASTVRRRVAEPLDVQALPEPVPLEELQMQVGVMAHVFYADLIDEFAQVLARMPLPFTLLVSVMDAAAEAQARERFGRLANVCTLVIKQVPNRGRDIAPLLVAFREEVLSMDVICHIHTKKSLYTGSEQERWRHYLLDSLLGSSERIAWILGTLQADPKVGLVYPESYQGVPLWAHTWLSNGPACDALAQQLGIALDHQRYIDFPAGSMFWARVDALRPLYQLDLPLLAFPPEQGQVDGTLQHAVERMFGVITRHQGYRLGILPVDGRFTLETEGERNVVDLLQAPLSERLQMAALNARLVTVDIFDTLVTRAFLTPAGAREHLAWRLQQTLAVTGFSTQRASVENQLREQLRRDPTLAEIHTRLADRLGLPGVTADTLIEAERAHERAVLQPRRGVLAALQQTRLVPLTVFSDMYLSTTDMQIVLPPSVQAEIGHWWISCETGLRKDSKASWQQIAQREDRSDGRWLHIGDNEHADIQMPQLAGLLSPVHVLRPSALLDVIPALRPLRHGHGAEAAWPEQLWRGLVANRFAELLDTAPQQLSGRPELQPSMLGYVVLGPFVLDFLLHATGIAHRRGVDQLLFLSREGYLLHQAFERLQGSHAGAATLVGSYFLASRRATLLPSLLRAEDLPRALQGTFNGSLRQLLQARLGEDAAATVEAALPGLIGRDVFLPEMADEVAQWLLPALPALLDLAAQQRHAYRTYWAGTVGERTPMVVDIGYAGSIQRNLAQLLQQPLGGCYMALTGGAHALLGHGWAEARYVDGRLPGSDVEGSVLLAHDLLLESLLAAPQGQFNGFDTAAGTQRFGAMELSTEGINVLAEIHQGALEFIDDVCAAIGGDVAALSLDPQGTMRSPAAAR</sequence>
<dbReference type="InterPro" id="IPR007739">
    <property type="entry name" value="RgpF"/>
</dbReference>
<dbReference type="InterPro" id="IPR023214">
    <property type="entry name" value="HAD_sf"/>
</dbReference>
<organism evidence="1">
    <name type="scientific">Knufia peltigerae</name>
    <dbReference type="NCBI Taxonomy" id="1002370"/>
    <lineage>
        <taxon>Eukaryota</taxon>
        <taxon>Fungi</taxon>
        <taxon>Dikarya</taxon>
        <taxon>Ascomycota</taxon>
        <taxon>Pezizomycotina</taxon>
        <taxon>Eurotiomycetes</taxon>
        <taxon>Chaetothyriomycetidae</taxon>
        <taxon>Chaetothyriales</taxon>
        <taxon>Trichomeriaceae</taxon>
        <taxon>Knufia</taxon>
    </lineage>
</organism>
<evidence type="ECO:0000313" key="1">
    <source>
        <dbReference type="EMBL" id="KAJ9632719.1"/>
    </source>
</evidence>
<dbReference type="SUPFAM" id="SSF56784">
    <property type="entry name" value="HAD-like"/>
    <property type="match status" value="1"/>
</dbReference>
<dbReference type="Gene3D" id="1.10.150.400">
    <property type="match status" value="1"/>
</dbReference>
<dbReference type="Pfam" id="PF05045">
    <property type="entry name" value="RgpF"/>
    <property type="match status" value="1"/>
</dbReference>
<evidence type="ECO:0008006" key="2">
    <source>
        <dbReference type="Google" id="ProtNLM"/>
    </source>
</evidence>
<accession>A0AA38Y197</accession>
<comment type="caution">
    <text evidence="1">The sequence shown here is derived from an EMBL/GenBank/DDBJ whole genome shotgun (WGS) entry which is preliminary data.</text>
</comment>
<dbReference type="AlphaFoldDB" id="A0AA38Y197"/>
<reference evidence="1" key="1">
    <citation type="submission" date="2022-10" db="EMBL/GenBank/DDBJ databases">
        <title>Culturing micro-colonial fungi from biological soil crusts in the Mojave desert and describing Neophaeococcomyces mojavensis, and introducing the new genera and species Taxawa tesnikishii.</title>
        <authorList>
            <person name="Kurbessoian T."/>
            <person name="Stajich J.E."/>
        </authorList>
    </citation>
    <scope>NUCLEOTIDE SEQUENCE</scope>
    <source>
        <strain evidence="1">TK_35</strain>
    </source>
</reference>
<name>A0AA38Y197_9EURO</name>
<gene>
    <name evidence="1" type="ORF">H2204_007806</name>
</gene>
<dbReference type="Gene3D" id="3.40.50.1000">
    <property type="entry name" value="HAD superfamily/HAD-like"/>
    <property type="match status" value="1"/>
</dbReference>
<protein>
    <recommendedName>
        <fullName evidence="2">Polysaccharide biosynthesis protein</fullName>
    </recommendedName>
</protein>
<dbReference type="InterPro" id="IPR036412">
    <property type="entry name" value="HAD-like_sf"/>
</dbReference>